<proteinExistence type="inferred from homology"/>
<dbReference type="EMBL" id="JAGHKO010000024">
    <property type="protein sequence ID" value="MBO9205172.1"/>
    <property type="molecule type" value="Genomic_DNA"/>
</dbReference>
<comment type="caution">
    <text evidence="7">The sequence shown here is derived from an EMBL/GenBank/DDBJ whole genome shotgun (WGS) entry which is preliminary data.</text>
</comment>
<protein>
    <submittedName>
        <fullName evidence="7">RagB/SusD family nutrient uptake outer membrane protein</fullName>
    </submittedName>
</protein>
<evidence type="ECO:0000313" key="7">
    <source>
        <dbReference type="EMBL" id="MBO9205172.1"/>
    </source>
</evidence>
<name>A0ABS3Z4S5_9BACT</name>
<organism evidence="7 8">
    <name type="scientific">Niastella soli</name>
    <dbReference type="NCBI Taxonomy" id="2821487"/>
    <lineage>
        <taxon>Bacteria</taxon>
        <taxon>Pseudomonadati</taxon>
        <taxon>Bacteroidota</taxon>
        <taxon>Chitinophagia</taxon>
        <taxon>Chitinophagales</taxon>
        <taxon>Chitinophagaceae</taxon>
        <taxon>Niastella</taxon>
    </lineage>
</organism>
<dbReference type="Pfam" id="PF07980">
    <property type="entry name" value="SusD_RagB"/>
    <property type="match status" value="1"/>
</dbReference>
<dbReference type="Proteomes" id="UP000677244">
    <property type="component" value="Unassembled WGS sequence"/>
</dbReference>
<evidence type="ECO:0000256" key="3">
    <source>
        <dbReference type="ARBA" id="ARBA00022729"/>
    </source>
</evidence>
<keyword evidence="4" id="KW-0472">Membrane</keyword>
<evidence type="ECO:0000259" key="6">
    <source>
        <dbReference type="Pfam" id="PF07980"/>
    </source>
</evidence>
<comment type="subcellular location">
    <subcellularLocation>
        <location evidence="1">Cell outer membrane</location>
    </subcellularLocation>
</comment>
<feature type="domain" description="RagB/SusD" evidence="6">
    <location>
        <begin position="1"/>
        <end position="119"/>
    </location>
</feature>
<dbReference type="InterPro" id="IPR012944">
    <property type="entry name" value="SusD_RagB_dom"/>
</dbReference>
<comment type="similarity">
    <text evidence="2">Belongs to the SusD family.</text>
</comment>
<dbReference type="InterPro" id="IPR011990">
    <property type="entry name" value="TPR-like_helical_dom_sf"/>
</dbReference>
<reference evidence="7 8" key="1">
    <citation type="submission" date="2021-03" db="EMBL/GenBank/DDBJ databases">
        <title>Assistant Professor.</title>
        <authorList>
            <person name="Huq M.A."/>
        </authorList>
    </citation>
    <scope>NUCLEOTIDE SEQUENCE [LARGE SCALE GENOMIC DNA]</scope>
    <source>
        <strain evidence="7 8">MAH-29</strain>
    </source>
</reference>
<keyword evidence="8" id="KW-1185">Reference proteome</keyword>
<dbReference type="Gene3D" id="1.25.40.390">
    <property type="match status" value="1"/>
</dbReference>
<evidence type="ECO:0000256" key="2">
    <source>
        <dbReference type="ARBA" id="ARBA00006275"/>
    </source>
</evidence>
<evidence type="ECO:0000256" key="1">
    <source>
        <dbReference type="ARBA" id="ARBA00004442"/>
    </source>
</evidence>
<evidence type="ECO:0000256" key="4">
    <source>
        <dbReference type="ARBA" id="ARBA00023136"/>
    </source>
</evidence>
<dbReference type="SUPFAM" id="SSF48452">
    <property type="entry name" value="TPR-like"/>
    <property type="match status" value="1"/>
</dbReference>
<evidence type="ECO:0000313" key="8">
    <source>
        <dbReference type="Proteomes" id="UP000677244"/>
    </source>
</evidence>
<keyword evidence="5" id="KW-0998">Cell outer membrane</keyword>
<accession>A0ABS3Z4S5</accession>
<keyword evidence="3" id="KW-0732">Signal</keyword>
<evidence type="ECO:0000256" key="5">
    <source>
        <dbReference type="ARBA" id="ARBA00023237"/>
    </source>
</evidence>
<gene>
    <name evidence="7" type="ORF">J7I42_33100</name>
</gene>
<sequence>MRFYDLVRWHKGDLLSMPWKGFYVPALDVPMDLNGDGKNDVCFYKTLPTTQEKGVTYVNVSATLSPNNTANPQRLSNDTYGELTWLNTIKRDWQEKKYVYPVPQADIVINPALDQNPGWK</sequence>